<evidence type="ECO:0000313" key="9">
    <source>
        <dbReference type="EMBL" id="QEL14366.1"/>
    </source>
</evidence>
<dbReference type="Gene3D" id="3.20.19.10">
    <property type="entry name" value="Aconitase, domain 4"/>
    <property type="match status" value="1"/>
</dbReference>
<accession>A0A5C1A8N1</accession>
<dbReference type="GO" id="GO:0003861">
    <property type="term" value="F:3-isopropylmalate dehydratase activity"/>
    <property type="evidence" value="ECO:0007669"/>
    <property type="project" value="UniProtKB-EC"/>
</dbReference>
<feature type="domain" description="Aconitase A/isopropylmalate dehydratase small subunit swivel" evidence="8">
    <location>
        <begin position="73"/>
        <end position="127"/>
    </location>
</feature>
<sequence>MQTILEGKAYVLGDNVDTDQIIPAEYLTYNPAIPAEYKMFGKFALCGVPKDAAGLPKGHVPFHEGAEEFVSPYKIVVGGKNFGCGSSREHAPIALAAAGISCVIAEFYARIFYRNCINGAYLVPVECPTRLIDTICTGDELRVDLAKGELLNKTTGDSWRLNSLGEITPIIEAGGVFAYAKSVGMLKG</sequence>
<keyword evidence="7" id="KW-0456">Lyase</keyword>
<evidence type="ECO:0000256" key="4">
    <source>
        <dbReference type="ARBA" id="ARBA00009869"/>
    </source>
</evidence>
<dbReference type="NCBIfam" id="TIGR02087">
    <property type="entry name" value="LEUD_arch"/>
    <property type="match status" value="1"/>
</dbReference>
<comment type="catalytic activity">
    <reaction evidence="1">
        <text>(2R,3S)-3-isopropylmalate = (2S)-2-isopropylmalate</text>
        <dbReference type="Rhea" id="RHEA:32287"/>
        <dbReference type="ChEBI" id="CHEBI:1178"/>
        <dbReference type="ChEBI" id="CHEBI:35121"/>
        <dbReference type="EC" id="4.2.1.33"/>
    </reaction>
</comment>
<evidence type="ECO:0000256" key="3">
    <source>
        <dbReference type="ARBA" id="ARBA00004729"/>
    </source>
</evidence>
<dbReference type="InterPro" id="IPR000573">
    <property type="entry name" value="AconitaseA/IPMdHydase_ssu_swvl"/>
</dbReference>
<evidence type="ECO:0000259" key="8">
    <source>
        <dbReference type="Pfam" id="PF00694"/>
    </source>
</evidence>
<dbReference type="InterPro" id="IPR011827">
    <property type="entry name" value="LeuD_type2/HacB/DmdB"/>
</dbReference>
<evidence type="ECO:0000256" key="1">
    <source>
        <dbReference type="ARBA" id="ARBA00000491"/>
    </source>
</evidence>
<evidence type="ECO:0000256" key="7">
    <source>
        <dbReference type="ARBA" id="ARBA00023239"/>
    </source>
</evidence>
<dbReference type="EMBL" id="CP042425">
    <property type="protein sequence ID" value="QEL14366.1"/>
    <property type="molecule type" value="Genomic_DNA"/>
</dbReference>
<evidence type="ECO:0000256" key="2">
    <source>
        <dbReference type="ARBA" id="ARBA00002695"/>
    </source>
</evidence>
<comment type="subunit">
    <text evidence="5">Heterodimer of LeuC and LeuD.</text>
</comment>
<evidence type="ECO:0000256" key="5">
    <source>
        <dbReference type="ARBA" id="ARBA00011271"/>
    </source>
</evidence>
<protein>
    <recommendedName>
        <fullName evidence="6">3-isopropylmalate dehydratase</fullName>
        <ecNumber evidence="6">4.2.1.33</ecNumber>
    </recommendedName>
</protein>
<dbReference type="PANTHER" id="PTHR43345:SF2">
    <property type="entry name" value="3-ISOPROPYLMALATE DEHYDRATASE SMALL SUBUNIT 1"/>
    <property type="match status" value="1"/>
</dbReference>
<dbReference type="KEGG" id="lrs:PX52LOC_01254"/>
<dbReference type="Pfam" id="PF00694">
    <property type="entry name" value="Aconitase_C"/>
    <property type="match status" value="1"/>
</dbReference>
<keyword evidence="10" id="KW-1185">Reference proteome</keyword>
<dbReference type="PANTHER" id="PTHR43345">
    <property type="entry name" value="3-ISOPROPYLMALATE DEHYDRATASE SMALL SUBUNIT 2-RELATED-RELATED"/>
    <property type="match status" value="1"/>
</dbReference>
<gene>
    <name evidence="9" type="ORF">PX52LOC_01254</name>
</gene>
<comment type="similarity">
    <text evidence="4">Belongs to the LeuD family. LeuD type 2 subfamily.</text>
</comment>
<evidence type="ECO:0000256" key="6">
    <source>
        <dbReference type="ARBA" id="ARBA00011998"/>
    </source>
</evidence>
<dbReference type="CDD" id="cd01577">
    <property type="entry name" value="IPMI_Swivel"/>
    <property type="match status" value="1"/>
</dbReference>
<comment type="pathway">
    <text evidence="3">Amino-acid biosynthesis; L-leucine biosynthesis; L-leucine from 3-methyl-2-oxobutanoate: step 2/4.</text>
</comment>
<dbReference type="SUPFAM" id="SSF52016">
    <property type="entry name" value="LeuD/IlvD-like"/>
    <property type="match status" value="1"/>
</dbReference>
<dbReference type="InterPro" id="IPR015928">
    <property type="entry name" value="Aconitase/3IPM_dehydase_swvl"/>
</dbReference>
<name>A0A5C1A8N1_9BACT</name>
<dbReference type="AlphaFoldDB" id="A0A5C1A8N1"/>
<comment type="function">
    <text evidence="2">Catalyzes the isomerization between 2-isopropylmalate and 3-isopropylmalate, via the formation of 2-isopropylmaleate.</text>
</comment>
<dbReference type="Proteomes" id="UP000324974">
    <property type="component" value="Chromosome"/>
</dbReference>
<dbReference type="InterPro" id="IPR050075">
    <property type="entry name" value="LeuD"/>
</dbReference>
<dbReference type="OrthoDB" id="9777465at2"/>
<dbReference type="RefSeq" id="WP_149109260.1">
    <property type="nucleotide sequence ID" value="NZ_CP042425.1"/>
</dbReference>
<dbReference type="EC" id="4.2.1.33" evidence="6"/>
<organism evidence="9 10">
    <name type="scientific">Limnoglobus roseus</name>
    <dbReference type="NCBI Taxonomy" id="2598579"/>
    <lineage>
        <taxon>Bacteria</taxon>
        <taxon>Pseudomonadati</taxon>
        <taxon>Planctomycetota</taxon>
        <taxon>Planctomycetia</taxon>
        <taxon>Gemmatales</taxon>
        <taxon>Gemmataceae</taxon>
        <taxon>Limnoglobus</taxon>
    </lineage>
</organism>
<evidence type="ECO:0000313" key="10">
    <source>
        <dbReference type="Proteomes" id="UP000324974"/>
    </source>
</evidence>
<dbReference type="InterPro" id="IPR033940">
    <property type="entry name" value="IPMI_Swivel"/>
</dbReference>
<reference evidence="10" key="1">
    <citation type="submission" date="2019-08" db="EMBL/GenBank/DDBJ databases">
        <title>Limnoglobus roseus gen. nov., sp. nov., a novel freshwater planctomycete with a giant genome from the family Gemmataceae.</title>
        <authorList>
            <person name="Kulichevskaya I.S."/>
            <person name="Naumoff D.G."/>
            <person name="Miroshnikov K."/>
            <person name="Ivanova A."/>
            <person name="Philippov D.A."/>
            <person name="Hakobyan A."/>
            <person name="Rijpstra I.C."/>
            <person name="Sinninghe Damste J.S."/>
            <person name="Liesack W."/>
            <person name="Dedysh S.N."/>
        </authorList>
    </citation>
    <scope>NUCLEOTIDE SEQUENCE [LARGE SCALE GENOMIC DNA]</scope>
    <source>
        <strain evidence="10">PX52</strain>
    </source>
</reference>
<proteinExistence type="inferred from homology"/>